<organism evidence="4 5">
    <name type="scientific">Leifsonia virtsii</name>
    <dbReference type="NCBI Taxonomy" id="3035915"/>
    <lineage>
        <taxon>Bacteria</taxon>
        <taxon>Bacillati</taxon>
        <taxon>Actinomycetota</taxon>
        <taxon>Actinomycetes</taxon>
        <taxon>Micrococcales</taxon>
        <taxon>Microbacteriaceae</taxon>
        <taxon>Leifsonia</taxon>
    </lineage>
</organism>
<dbReference type="Proteomes" id="UP001174210">
    <property type="component" value="Unassembled WGS sequence"/>
</dbReference>
<evidence type="ECO:0000313" key="4">
    <source>
        <dbReference type="EMBL" id="MDN4597490.1"/>
    </source>
</evidence>
<keyword evidence="5" id="KW-1185">Reference proteome</keyword>
<dbReference type="EMBL" id="JAROCB010000002">
    <property type="protein sequence ID" value="MDN4597490.1"/>
    <property type="molecule type" value="Genomic_DNA"/>
</dbReference>
<protein>
    <submittedName>
        <fullName evidence="4">Anti-sigma factor</fullName>
    </submittedName>
</protein>
<feature type="compositionally biased region" description="Low complexity" evidence="1">
    <location>
        <begin position="82"/>
        <end position="93"/>
    </location>
</feature>
<feature type="transmembrane region" description="Helical" evidence="2">
    <location>
        <begin position="107"/>
        <end position="129"/>
    </location>
</feature>
<accession>A0ABT8IXG5</accession>
<dbReference type="Pfam" id="PF10099">
    <property type="entry name" value="RskA_C"/>
    <property type="match status" value="1"/>
</dbReference>
<comment type="caution">
    <text evidence="4">The sequence shown here is derived from an EMBL/GenBank/DDBJ whole genome shotgun (WGS) entry which is preliminary data.</text>
</comment>
<dbReference type="PANTHER" id="PTHR37461:SF1">
    <property type="entry name" value="ANTI-SIGMA-K FACTOR RSKA"/>
    <property type="match status" value="1"/>
</dbReference>
<evidence type="ECO:0000256" key="2">
    <source>
        <dbReference type="SAM" id="Phobius"/>
    </source>
</evidence>
<evidence type="ECO:0000259" key="3">
    <source>
        <dbReference type="Pfam" id="PF10099"/>
    </source>
</evidence>
<dbReference type="PANTHER" id="PTHR37461">
    <property type="entry name" value="ANTI-SIGMA-K FACTOR RSKA"/>
    <property type="match status" value="1"/>
</dbReference>
<keyword evidence="2" id="KW-1133">Transmembrane helix</keyword>
<feature type="domain" description="Anti-sigma K factor RskA C-terminal" evidence="3">
    <location>
        <begin position="109"/>
        <end position="248"/>
    </location>
</feature>
<dbReference type="RefSeq" id="WP_301218520.1">
    <property type="nucleotide sequence ID" value="NZ_JAROCB010000002.1"/>
</dbReference>
<dbReference type="InterPro" id="IPR018764">
    <property type="entry name" value="RskA_C"/>
</dbReference>
<feature type="region of interest" description="Disordered" evidence="1">
    <location>
        <begin position="68"/>
        <end position="93"/>
    </location>
</feature>
<dbReference type="InterPro" id="IPR051474">
    <property type="entry name" value="Anti-sigma-K/W_factor"/>
</dbReference>
<feature type="compositionally biased region" description="Basic and acidic residues" evidence="1">
    <location>
        <begin position="1"/>
        <end position="17"/>
    </location>
</feature>
<name>A0ABT8IXG5_9MICO</name>
<sequence>MTDENDRRRGDDPERLGYRLGAENEAEARSFEDVAAELALAAEPVQPRPELKAALFARLADIPQLPAQSADETPAPAPESVPAPTQAPALTPAERTARRRWFQRPGLILGAAAAAVLLFVGGAFVGSTLSGSNSYQSQQASALAEINAAPDVQRATAEVTGGGTATLVWSGKLGRSALVADQLPPLPNDKTYELWYIRDGKAIPAGTMNPSGSGSTWRVLTGDMAAGDTVGVTVEPSGGSDRPTTDPIVAISS</sequence>
<reference evidence="4" key="1">
    <citation type="submission" date="2023-03" db="EMBL/GenBank/DDBJ databases">
        <title>MT1 and MT2 Draft Genomes of Novel Species.</title>
        <authorList>
            <person name="Venkateswaran K."/>
        </authorList>
    </citation>
    <scope>NUCLEOTIDE SEQUENCE</scope>
    <source>
        <strain evidence="4">F6_8S_P_1A</strain>
    </source>
</reference>
<gene>
    <name evidence="4" type="ORF">P5G59_10090</name>
</gene>
<keyword evidence="2" id="KW-0472">Membrane</keyword>
<proteinExistence type="predicted"/>
<keyword evidence="2" id="KW-0812">Transmembrane</keyword>
<evidence type="ECO:0000313" key="5">
    <source>
        <dbReference type="Proteomes" id="UP001174210"/>
    </source>
</evidence>
<feature type="region of interest" description="Disordered" evidence="1">
    <location>
        <begin position="1"/>
        <end position="23"/>
    </location>
</feature>
<evidence type="ECO:0000256" key="1">
    <source>
        <dbReference type="SAM" id="MobiDB-lite"/>
    </source>
</evidence>